<reference evidence="4" key="1">
    <citation type="journal article" date="2023" name="GigaByte">
        <title>Genome assembly of the bearded iris, Iris pallida Lam.</title>
        <authorList>
            <person name="Bruccoleri R.E."/>
            <person name="Oakeley E.J."/>
            <person name="Faust A.M.E."/>
            <person name="Altorfer M."/>
            <person name="Dessus-Babus S."/>
            <person name="Burckhardt D."/>
            <person name="Oertli M."/>
            <person name="Naumann U."/>
            <person name="Petersen F."/>
            <person name="Wong J."/>
        </authorList>
    </citation>
    <scope>NUCLEOTIDE SEQUENCE</scope>
    <source>
        <strain evidence="4">GSM-AAB239-AS_SAM_17_03QT</strain>
    </source>
</reference>
<accession>A0AAX6F6N9</accession>
<evidence type="ECO:0000256" key="2">
    <source>
        <dbReference type="ARBA" id="ARBA00022472"/>
    </source>
</evidence>
<comment type="caution">
    <text evidence="4">The sequence shown here is derived from an EMBL/GenBank/DDBJ whole genome shotgun (WGS) entry which is preliminary data.</text>
</comment>
<keyword evidence="2" id="KW-0806">Transcription termination</keyword>
<sequence length="417" mass="47318">MLIRNKLRCLLTSCTKVHGKAIHNHDGNCHHLLLSTLLRRFSTLEIQNPSPKPHFMSTLEIQNPSPKPHFMVVEYLINSCGFSLDRAKRASKYLTGVKSTSKPDSVLHFLRQCGFDDADITKLLSKVPEVLCSNVDRTLKPRFTALQGMGFSKCELIQLTSATSALKYRDLQPKIEFLRSLLGTNDRLIKACRRDNNLLSANLNQRIIPNVSFLKELGIPDCQIATMIVSIPRLIGGHNPDYFKALVKWAEELGFSSHSGMFPHALHFVSSNKKGTFDAKYKLLKSLGWSEMGIMPAFRKHPRLFNLSDQNICRKMDFFVKEVGFEISTLAFHPVMLSLSLEKRLKPRHSVLRLLNRDELPAAKVTDFIMGEDSFMERYVVPQKDKVPGLHEAYVAACAGKDSQFPLMHTIKERKNI</sequence>
<keyword evidence="3" id="KW-0809">Transit peptide</keyword>
<comment type="similarity">
    <text evidence="1">Belongs to the mTERF family.</text>
</comment>
<evidence type="ECO:0000256" key="1">
    <source>
        <dbReference type="ARBA" id="ARBA00007692"/>
    </source>
</evidence>
<dbReference type="FunFam" id="1.25.70.10:FF:000001">
    <property type="entry name" value="Mitochondrial transcription termination factor-like"/>
    <property type="match status" value="1"/>
</dbReference>
<evidence type="ECO:0000313" key="5">
    <source>
        <dbReference type="Proteomes" id="UP001140949"/>
    </source>
</evidence>
<dbReference type="PANTHER" id="PTHR13068">
    <property type="entry name" value="CGI-12 PROTEIN-RELATED"/>
    <property type="match status" value="1"/>
</dbReference>
<gene>
    <name evidence="4" type="ORF">M6B38_150965</name>
</gene>
<dbReference type="GO" id="GO:0003676">
    <property type="term" value="F:nucleic acid binding"/>
    <property type="evidence" value="ECO:0007669"/>
    <property type="project" value="InterPro"/>
</dbReference>
<dbReference type="Gene3D" id="1.25.70.10">
    <property type="entry name" value="Transcription termination factor 3, mitochondrial"/>
    <property type="match status" value="2"/>
</dbReference>
<dbReference type="AlphaFoldDB" id="A0AAX6F6N9"/>
<dbReference type="InterPro" id="IPR038538">
    <property type="entry name" value="MTERF_sf"/>
</dbReference>
<name>A0AAX6F6N9_IRIPA</name>
<dbReference type="EMBL" id="JANAVB010031417">
    <property type="protein sequence ID" value="KAJ6811839.1"/>
    <property type="molecule type" value="Genomic_DNA"/>
</dbReference>
<organism evidence="4 5">
    <name type="scientific">Iris pallida</name>
    <name type="common">Sweet iris</name>
    <dbReference type="NCBI Taxonomy" id="29817"/>
    <lineage>
        <taxon>Eukaryota</taxon>
        <taxon>Viridiplantae</taxon>
        <taxon>Streptophyta</taxon>
        <taxon>Embryophyta</taxon>
        <taxon>Tracheophyta</taxon>
        <taxon>Spermatophyta</taxon>
        <taxon>Magnoliopsida</taxon>
        <taxon>Liliopsida</taxon>
        <taxon>Asparagales</taxon>
        <taxon>Iridaceae</taxon>
        <taxon>Iridoideae</taxon>
        <taxon>Irideae</taxon>
        <taxon>Iris</taxon>
    </lineage>
</organism>
<dbReference type="GO" id="GO:0006353">
    <property type="term" value="P:DNA-templated transcription termination"/>
    <property type="evidence" value="ECO:0007669"/>
    <property type="project" value="UniProtKB-KW"/>
</dbReference>
<evidence type="ECO:0000256" key="3">
    <source>
        <dbReference type="ARBA" id="ARBA00022946"/>
    </source>
</evidence>
<reference evidence="4" key="2">
    <citation type="submission" date="2023-04" db="EMBL/GenBank/DDBJ databases">
        <authorList>
            <person name="Bruccoleri R.E."/>
            <person name="Oakeley E.J."/>
            <person name="Faust A.-M."/>
            <person name="Dessus-Babus S."/>
            <person name="Altorfer M."/>
            <person name="Burckhardt D."/>
            <person name="Oertli M."/>
            <person name="Naumann U."/>
            <person name="Petersen F."/>
            <person name="Wong J."/>
        </authorList>
    </citation>
    <scope>NUCLEOTIDE SEQUENCE</scope>
    <source>
        <strain evidence="4">GSM-AAB239-AS_SAM_17_03QT</strain>
        <tissue evidence="4">Leaf</tissue>
    </source>
</reference>
<keyword evidence="5" id="KW-1185">Reference proteome</keyword>
<dbReference type="Pfam" id="PF02536">
    <property type="entry name" value="mTERF"/>
    <property type="match status" value="1"/>
</dbReference>
<dbReference type="PANTHER" id="PTHR13068:SF236">
    <property type="entry name" value="OS02G0749800 PROTEIN"/>
    <property type="match status" value="1"/>
</dbReference>
<dbReference type="InterPro" id="IPR003690">
    <property type="entry name" value="MTERF"/>
</dbReference>
<evidence type="ECO:0000313" key="4">
    <source>
        <dbReference type="EMBL" id="KAJ6811839.1"/>
    </source>
</evidence>
<proteinExistence type="inferred from homology"/>
<keyword evidence="2" id="KW-0804">Transcription</keyword>
<protein>
    <submittedName>
        <fullName evidence="4">Uncharacterized protein</fullName>
    </submittedName>
</protein>
<dbReference type="Proteomes" id="UP001140949">
    <property type="component" value="Unassembled WGS sequence"/>
</dbReference>
<dbReference type="SMART" id="SM00733">
    <property type="entry name" value="Mterf"/>
    <property type="match status" value="4"/>
</dbReference>
<keyword evidence="2" id="KW-0805">Transcription regulation</keyword>